<dbReference type="InterPro" id="IPR039340">
    <property type="entry name" value="Tfc4/TFIIIC-102/Sfc4"/>
</dbReference>
<keyword evidence="2" id="KW-0472">Membrane</keyword>
<dbReference type="GO" id="GO:0006383">
    <property type="term" value="P:transcription by RNA polymerase III"/>
    <property type="evidence" value="ECO:0007669"/>
    <property type="project" value="InterPro"/>
</dbReference>
<dbReference type="AlphaFoldDB" id="A0A2M7V7U4"/>
<dbReference type="PANTHER" id="PTHR23082:SF0">
    <property type="entry name" value="GENERAL TRANSCRIPTION FACTOR 3C POLYPEPTIDE 3"/>
    <property type="match status" value="1"/>
</dbReference>
<dbReference type="Pfam" id="PF13181">
    <property type="entry name" value="TPR_8"/>
    <property type="match status" value="1"/>
</dbReference>
<dbReference type="GO" id="GO:0000127">
    <property type="term" value="C:transcription factor TFIIIC complex"/>
    <property type="evidence" value="ECO:0007669"/>
    <property type="project" value="TreeGrafter"/>
</dbReference>
<dbReference type="SUPFAM" id="SSF48452">
    <property type="entry name" value="TPR-like"/>
    <property type="match status" value="1"/>
</dbReference>
<feature type="transmembrane region" description="Helical" evidence="2">
    <location>
        <begin position="6"/>
        <end position="22"/>
    </location>
</feature>
<evidence type="ECO:0000313" key="4">
    <source>
        <dbReference type="Proteomes" id="UP000228568"/>
    </source>
</evidence>
<dbReference type="EMBL" id="PFPK01000029">
    <property type="protein sequence ID" value="PIZ94830.1"/>
    <property type="molecule type" value="Genomic_DNA"/>
</dbReference>
<dbReference type="PANTHER" id="PTHR23082">
    <property type="entry name" value="TRANSCRIPTION INITIATION FACTOR IIIC TFIIIC , POLYPEPTIDE 3-RELATED"/>
    <property type="match status" value="1"/>
</dbReference>
<organism evidence="3 4">
    <name type="scientific">Candidatus Magasanikbacteria bacterium CG_4_10_14_0_2_um_filter_37_12</name>
    <dbReference type="NCBI Taxonomy" id="1974637"/>
    <lineage>
        <taxon>Bacteria</taxon>
        <taxon>Candidatus Magasanikiibacteriota</taxon>
    </lineage>
</organism>
<keyword evidence="2" id="KW-0812">Transmembrane</keyword>
<evidence type="ECO:0000256" key="2">
    <source>
        <dbReference type="SAM" id="Phobius"/>
    </source>
</evidence>
<keyword evidence="1" id="KW-0802">TPR repeat</keyword>
<dbReference type="InterPro" id="IPR011990">
    <property type="entry name" value="TPR-like_helical_dom_sf"/>
</dbReference>
<evidence type="ECO:0000313" key="3">
    <source>
        <dbReference type="EMBL" id="PIZ94830.1"/>
    </source>
</evidence>
<dbReference type="InterPro" id="IPR019734">
    <property type="entry name" value="TPR_rpt"/>
</dbReference>
<comment type="caution">
    <text evidence="3">The sequence shown here is derived from an EMBL/GenBank/DDBJ whole genome shotgun (WGS) entry which is preliminary data.</text>
</comment>
<dbReference type="Pfam" id="PF14559">
    <property type="entry name" value="TPR_19"/>
    <property type="match status" value="1"/>
</dbReference>
<dbReference type="SMART" id="SM00028">
    <property type="entry name" value="TPR"/>
    <property type="match status" value="5"/>
</dbReference>
<proteinExistence type="predicted"/>
<dbReference type="Gene3D" id="1.25.40.10">
    <property type="entry name" value="Tetratricopeptide repeat domain"/>
    <property type="match status" value="1"/>
</dbReference>
<evidence type="ECO:0000256" key="1">
    <source>
        <dbReference type="PROSITE-ProRule" id="PRU00339"/>
    </source>
</evidence>
<feature type="repeat" description="TPR" evidence="1">
    <location>
        <begin position="216"/>
        <end position="249"/>
    </location>
</feature>
<accession>A0A2M7V7U4</accession>
<name>A0A2M7V7U4_9BACT</name>
<keyword evidence="2" id="KW-1133">Transmembrane helix</keyword>
<reference evidence="4" key="1">
    <citation type="submission" date="2017-09" db="EMBL/GenBank/DDBJ databases">
        <title>Depth-based differentiation of microbial function through sediment-hosted aquifers and enrichment of novel symbionts in the deep terrestrial subsurface.</title>
        <authorList>
            <person name="Probst A.J."/>
            <person name="Ladd B."/>
            <person name="Jarett J.K."/>
            <person name="Geller-Mcgrath D.E."/>
            <person name="Sieber C.M.K."/>
            <person name="Emerson J.B."/>
            <person name="Anantharaman K."/>
            <person name="Thomas B.C."/>
            <person name="Malmstrom R."/>
            <person name="Stieglmeier M."/>
            <person name="Klingl A."/>
            <person name="Woyke T."/>
            <person name="Ryan C.M."/>
            <person name="Banfield J.F."/>
        </authorList>
    </citation>
    <scope>NUCLEOTIDE SEQUENCE [LARGE SCALE GENOMIC DNA]</scope>
</reference>
<protein>
    <submittedName>
        <fullName evidence="3">Uncharacterized protein</fullName>
    </submittedName>
</protein>
<sequence length="296" mass="34115">MLDIIPFILIILSISSLVILIVRKFPQLSLLDVDTIPDAKEERKKDEIIMGRVKKKSTEKDSVWKKRVLPLVQKWGKLQLSFRQYVGKIKSDVLAEEKNKDFGGVAGVLGVDVVRNLLNEANNAVAQREWQEAEKIYIAIIKRDTKNKEAYKGLADVYFVQEQLDEAKETYKFLLQFDPENESIFIKLAEISEQQDSLEDAVMYYQQAVMIKDNTPDFFVKIHELLLKLNEKDSALEAISQAVELEPDNPKYLDKLIEASIMVGNRKLAEDVYQQLRMVNPENKKLEILKDKISLI</sequence>
<dbReference type="Proteomes" id="UP000228568">
    <property type="component" value="Unassembled WGS sequence"/>
</dbReference>
<dbReference type="PROSITE" id="PS50005">
    <property type="entry name" value="TPR"/>
    <property type="match status" value="2"/>
</dbReference>
<feature type="repeat" description="TPR" evidence="1">
    <location>
        <begin position="148"/>
        <end position="181"/>
    </location>
</feature>
<gene>
    <name evidence="3" type="ORF">COX81_02635</name>
</gene>